<dbReference type="RefSeq" id="WP_088076355.1">
    <property type="nucleotide sequence ID" value="NZ_JAHQCR010000050.1"/>
</dbReference>
<name>A0ABS6JUM5_9BACI</name>
<feature type="transmembrane region" description="Helical" evidence="1">
    <location>
        <begin position="154"/>
        <end position="173"/>
    </location>
</feature>
<keyword evidence="1" id="KW-1133">Transmembrane helix</keyword>
<keyword evidence="3" id="KW-1185">Reference proteome</keyword>
<dbReference type="EMBL" id="JAHQCR010000050">
    <property type="protein sequence ID" value="MBU9722110.1"/>
    <property type="molecule type" value="Genomic_DNA"/>
</dbReference>
<proteinExistence type="predicted"/>
<dbReference type="Proteomes" id="UP000790580">
    <property type="component" value="Unassembled WGS sequence"/>
</dbReference>
<sequence length="210" mass="25248">MRIKKNYENRRRHTVLVILIILLALSSNSLPKIPKFYKNMIYVSSFNGLYYLLCRRHLVWEFIPNIGVNWLLLRLVHTILVTPLVVLVFLSEMPHTLSKQFIHFARWITISFAVEYLIHKEDLILYAHGWNVFWSGVIYVKMYFYSYLITKRPLLTLFLSFCSTIYFITKFNVPLKKNHISRYFEPLVDVYYHTFLEDLTDKKRKIFGLP</sequence>
<organism evidence="2 3">
    <name type="scientific">Evansella alkalicola</name>
    <dbReference type="NCBI Taxonomy" id="745819"/>
    <lineage>
        <taxon>Bacteria</taxon>
        <taxon>Bacillati</taxon>
        <taxon>Bacillota</taxon>
        <taxon>Bacilli</taxon>
        <taxon>Bacillales</taxon>
        <taxon>Bacillaceae</taxon>
        <taxon>Evansella</taxon>
    </lineage>
</organism>
<reference evidence="2 3" key="1">
    <citation type="submission" date="2021-06" db="EMBL/GenBank/DDBJ databases">
        <title>Bacillus sp. RD4P76, an endophyte from a halophyte.</title>
        <authorList>
            <person name="Sun J.-Q."/>
        </authorList>
    </citation>
    <scope>NUCLEOTIDE SEQUENCE [LARGE SCALE GENOMIC DNA]</scope>
    <source>
        <strain evidence="2 3">JCM 17098</strain>
    </source>
</reference>
<evidence type="ECO:0000256" key="1">
    <source>
        <dbReference type="SAM" id="Phobius"/>
    </source>
</evidence>
<gene>
    <name evidence="2" type="ORF">KS407_11755</name>
</gene>
<evidence type="ECO:0000313" key="3">
    <source>
        <dbReference type="Proteomes" id="UP000790580"/>
    </source>
</evidence>
<feature type="transmembrane region" description="Helical" evidence="1">
    <location>
        <begin position="70"/>
        <end position="89"/>
    </location>
</feature>
<protein>
    <submittedName>
        <fullName evidence="2">Uncharacterized protein</fullName>
    </submittedName>
</protein>
<feature type="transmembrane region" description="Helical" evidence="1">
    <location>
        <begin position="101"/>
        <end position="118"/>
    </location>
</feature>
<keyword evidence="1" id="KW-0472">Membrane</keyword>
<feature type="transmembrane region" description="Helical" evidence="1">
    <location>
        <begin position="130"/>
        <end position="148"/>
    </location>
</feature>
<comment type="caution">
    <text evidence="2">The sequence shown here is derived from an EMBL/GenBank/DDBJ whole genome shotgun (WGS) entry which is preliminary data.</text>
</comment>
<accession>A0ABS6JUM5</accession>
<feature type="transmembrane region" description="Helical" evidence="1">
    <location>
        <begin position="39"/>
        <end position="58"/>
    </location>
</feature>
<keyword evidence="1" id="KW-0812">Transmembrane</keyword>
<evidence type="ECO:0000313" key="2">
    <source>
        <dbReference type="EMBL" id="MBU9722110.1"/>
    </source>
</evidence>